<keyword evidence="2" id="KW-1185">Reference proteome</keyword>
<dbReference type="EMBL" id="KK121683">
    <property type="protein sequence ID" value="KFM81007.1"/>
    <property type="molecule type" value="Genomic_DNA"/>
</dbReference>
<feature type="non-terminal residue" evidence="1">
    <location>
        <position position="81"/>
    </location>
</feature>
<dbReference type="AlphaFoldDB" id="A0A087UUG8"/>
<reference evidence="1 2" key="1">
    <citation type="submission" date="2013-11" db="EMBL/GenBank/DDBJ databases">
        <title>Genome sequencing of Stegodyphus mimosarum.</title>
        <authorList>
            <person name="Bechsgaard J."/>
        </authorList>
    </citation>
    <scope>NUCLEOTIDE SEQUENCE [LARGE SCALE GENOMIC DNA]</scope>
</reference>
<protein>
    <submittedName>
        <fullName evidence="1">Uncharacterized protein</fullName>
    </submittedName>
</protein>
<name>A0A087UUG8_STEMI</name>
<dbReference type="Proteomes" id="UP000054359">
    <property type="component" value="Unassembled WGS sequence"/>
</dbReference>
<evidence type="ECO:0000313" key="2">
    <source>
        <dbReference type="Proteomes" id="UP000054359"/>
    </source>
</evidence>
<sequence>MCIFVLHIYNLVTKCSLLHNSKFFLELGHTRCKYESIQIFSINQGAIGELGQWQKVKDQGDHLKKKLSKFMRLFSRVKTHL</sequence>
<organism evidence="1 2">
    <name type="scientific">Stegodyphus mimosarum</name>
    <name type="common">African social velvet spider</name>
    <dbReference type="NCBI Taxonomy" id="407821"/>
    <lineage>
        <taxon>Eukaryota</taxon>
        <taxon>Metazoa</taxon>
        <taxon>Ecdysozoa</taxon>
        <taxon>Arthropoda</taxon>
        <taxon>Chelicerata</taxon>
        <taxon>Arachnida</taxon>
        <taxon>Araneae</taxon>
        <taxon>Araneomorphae</taxon>
        <taxon>Entelegynae</taxon>
        <taxon>Eresoidea</taxon>
        <taxon>Eresidae</taxon>
        <taxon>Stegodyphus</taxon>
    </lineage>
</organism>
<accession>A0A087UUG8</accession>
<proteinExistence type="predicted"/>
<gene>
    <name evidence="1" type="ORF">X975_10906</name>
</gene>
<evidence type="ECO:0000313" key="1">
    <source>
        <dbReference type="EMBL" id="KFM81007.1"/>
    </source>
</evidence>